<dbReference type="InterPro" id="IPR017736">
    <property type="entry name" value="Glyco_hydro_1_beta-glucosidase"/>
</dbReference>
<dbReference type="Proteomes" id="UP001055091">
    <property type="component" value="Unassembled WGS sequence"/>
</dbReference>
<dbReference type="PRINTS" id="PR00131">
    <property type="entry name" value="GLHYDRLASE1"/>
</dbReference>
<dbReference type="GO" id="GO:0005829">
    <property type="term" value="C:cytosol"/>
    <property type="evidence" value="ECO:0007669"/>
    <property type="project" value="TreeGrafter"/>
</dbReference>
<feature type="binding site" evidence="9">
    <location>
        <position position="403"/>
    </location>
    <ligand>
        <name>substrate</name>
    </ligand>
</feature>
<dbReference type="EMBL" id="BQNJ01000002">
    <property type="protein sequence ID" value="GKH04651.1"/>
    <property type="molecule type" value="Genomic_DNA"/>
</dbReference>
<evidence type="ECO:0000256" key="6">
    <source>
        <dbReference type="ARBA" id="ARBA00023295"/>
    </source>
</evidence>
<evidence type="ECO:0000256" key="3">
    <source>
        <dbReference type="ARBA" id="ARBA00022801"/>
    </source>
</evidence>
<feature type="active site" description="Proton donor" evidence="8">
    <location>
        <position position="161"/>
    </location>
</feature>
<dbReference type="GO" id="GO:0008422">
    <property type="term" value="F:beta-glucosidase activity"/>
    <property type="evidence" value="ECO:0007669"/>
    <property type="project" value="UniProtKB-EC"/>
</dbReference>
<dbReference type="InterPro" id="IPR001360">
    <property type="entry name" value="Glyco_hydro_1"/>
</dbReference>
<dbReference type="Pfam" id="PF00232">
    <property type="entry name" value="Glyco_hydro_1"/>
    <property type="match status" value="1"/>
</dbReference>
<protein>
    <recommendedName>
        <fullName evidence="2 11">Beta-glucosidase</fullName>
        <ecNumber evidence="2 11">3.2.1.21</ecNumber>
    </recommendedName>
</protein>
<evidence type="ECO:0000256" key="1">
    <source>
        <dbReference type="ARBA" id="ARBA00010838"/>
    </source>
</evidence>
<dbReference type="InterPro" id="IPR017853">
    <property type="entry name" value="GH"/>
</dbReference>
<keyword evidence="3 11" id="KW-0378">Hydrolase</keyword>
<evidence type="ECO:0000256" key="4">
    <source>
        <dbReference type="ARBA" id="ARBA00023001"/>
    </source>
</evidence>
<feature type="binding site" evidence="9">
    <location>
        <position position="15"/>
    </location>
    <ligand>
        <name>substrate</name>
    </ligand>
</feature>
<keyword evidence="6 11" id="KW-0326">Glycosidase</keyword>
<gene>
    <name evidence="12" type="ORF">CE91St55_66320</name>
</gene>
<dbReference type="InterPro" id="IPR018120">
    <property type="entry name" value="Glyco_hydro_1_AS"/>
</dbReference>
<name>A0AA37JN44_9FIRM</name>
<dbReference type="NCBIfam" id="TIGR03356">
    <property type="entry name" value="BGL"/>
    <property type="match status" value="1"/>
</dbReference>
<feature type="binding site" evidence="9">
    <location>
        <position position="301"/>
    </location>
    <ligand>
        <name>substrate</name>
    </ligand>
</feature>
<comment type="similarity">
    <text evidence="1 11">Belongs to the glycosyl hydrolase 1 family.</text>
</comment>
<keyword evidence="7" id="KW-0624">Polysaccharide degradation</keyword>
<keyword evidence="4" id="KW-0136">Cellulose degradation</keyword>
<dbReference type="RefSeq" id="WP_118043009.1">
    <property type="nucleotide sequence ID" value="NZ_BQNK01000001.1"/>
</dbReference>
<comment type="caution">
    <text evidence="12">The sequence shown here is derived from an EMBL/GenBank/DDBJ whole genome shotgun (WGS) entry which is preliminary data.</text>
</comment>
<sequence length="449" mass="51731">MEEKMIWGAATSAYQIEGAAEEDGKGLNIWDIYCRQPGKIFGGHTGDMACDHYHRYREDIGIMKQIGISAYRFSISWARILPQGQGTVNEEGIAFYNRLIDELITNGIEPYITLFHWDYPYALYQRGGWMNPDSVNWFAEYARLVTERFSDRVRYFITFNEPQCFIGMGHVTGEHAPGLKNPLHDGFLMAHHVMMAHGKAVQAMRAAAKRPIMIGYAPTSTVSAPASRSQEDIEAARARYFACPEDAGGWSWNVSWWSDPVMLGRYPEDGVKRYEEYLPDIRPGDLELMHQPLDFYGQNIYNGYRVKAGADGRPMVLERPAGYETTAMGWPVTPESLYWGPKFLYERYGKPIYITENGMACHDMVSRDGRVHDASRIDFMDRYIESLLKAREDGTDIRGYFYWSLLDNFEWAEGYKDRFGLVYVDYATQRRVLKDSAEWYRKWIAGENG</sequence>
<comment type="catalytic activity">
    <reaction evidence="11">
        <text>Hydrolysis of terminal, non-reducing beta-D-glucosyl residues with release of beta-D-glucose.</text>
        <dbReference type="EC" id="3.2.1.21"/>
    </reaction>
</comment>
<proteinExistence type="inferred from homology"/>
<dbReference type="PROSITE" id="PS00572">
    <property type="entry name" value="GLYCOSYL_HYDROL_F1_1"/>
    <property type="match status" value="1"/>
</dbReference>
<dbReference type="Gene3D" id="3.20.20.80">
    <property type="entry name" value="Glycosidases"/>
    <property type="match status" value="1"/>
</dbReference>
<dbReference type="FunFam" id="3.20.20.80:FF:000004">
    <property type="entry name" value="Beta-glucosidase 6-phospho-beta-glucosidase"/>
    <property type="match status" value="1"/>
</dbReference>
<accession>A0AA37JN44</accession>
<dbReference type="PANTHER" id="PTHR10353:SF36">
    <property type="entry name" value="LP05116P"/>
    <property type="match status" value="1"/>
</dbReference>
<evidence type="ECO:0000256" key="7">
    <source>
        <dbReference type="ARBA" id="ARBA00023326"/>
    </source>
</evidence>
<evidence type="ECO:0000256" key="2">
    <source>
        <dbReference type="ARBA" id="ARBA00012744"/>
    </source>
</evidence>
<feature type="active site" description="Nucleophile" evidence="8 10">
    <location>
        <position position="356"/>
    </location>
</feature>
<feature type="binding site" evidence="9">
    <location>
        <position position="116"/>
    </location>
    <ligand>
        <name>substrate</name>
    </ligand>
</feature>
<feature type="binding site" evidence="9">
    <location>
        <position position="160"/>
    </location>
    <ligand>
        <name>substrate</name>
    </ligand>
</feature>
<reference evidence="12" key="1">
    <citation type="submission" date="2022-01" db="EMBL/GenBank/DDBJ databases">
        <title>Novel bile acid biosynthetic pathways are enriched in the microbiome of centenarians.</title>
        <authorList>
            <person name="Sato Y."/>
            <person name="Atarashi K."/>
            <person name="Plichta R.D."/>
            <person name="Arai Y."/>
            <person name="Sasajima S."/>
            <person name="Kearney M.S."/>
            <person name="Suda W."/>
            <person name="Takeshita K."/>
            <person name="Sasaki T."/>
            <person name="Okamoto S."/>
            <person name="Skelly N.A."/>
            <person name="Okamura Y."/>
            <person name="Vlamakis H."/>
            <person name="Li Y."/>
            <person name="Tanoue T."/>
            <person name="Takei H."/>
            <person name="Nittono H."/>
            <person name="Narushima S."/>
            <person name="Irie J."/>
            <person name="Itoh H."/>
            <person name="Moriya K."/>
            <person name="Sugiura Y."/>
            <person name="Suematsu M."/>
            <person name="Moritoki N."/>
            <person name="Shibata S."/>
            <person name="Littman R.D."/>
            <person name="Fischbach A.M."/>
            <person name="Uwamino Y."/>
            <person name="Inoue T."/>
            <person name="Honda A."/>
            <person name="Hattori M."/>
            <person name="Murai T."/>
            <person name="Xavier J.R."/>
            <person name="Hirose N."/>
            <person name="Honda K."/>
        </authorList>
    </citation>
    <scope>NUCLEOTIDE SEQUENCE</scope>
    <source>
        <strain evidence="12">CE91-St55</strain>
    </source>
</reference>
<dbReference type="PANTHER" id="PTHR10353">
    <property type="entry name" value="GLYCOSYL HYDROLASE"/>
    <property type="match status" value="1"/>
</dbReference>
<feature type="binding site" evidence="9">
    <location>
        <begin position="410"/>
        <end position="411"/>
    </location>
    <ligand>
        <name>substrate</name>
    </ligand>
</feature>
<keyword evidence="5" id="KW-0119">Carbohydrate metabolism</keyword>
<evidence type="ECO:0000256" key="5">
    <source>
        <dbReference type="ARBA" id="ARBA00023277"/>
    </source>
</evidence>
<evidence type="ECO:0000256" key="11">
    <source>
        <dbReference type="RuleBase" id="RU361175"/>
    </source>
</evidence>
<dbReference type="AlphaFoldDB" id="A0AA37JN44"/>
<evidence type="ECO:0000313" key="12">
    <source>
        <dbReference type="EMBL" id="GKH04651.1"/>
    </source>
</evidence>
<evidence type="ECO:0000256" key="8">
    <source>
        <dbReference type="PIRSR" id="PIRSR617736-1"/>
    </source>
</evidence>
<evidence type="ECO:0000256" key="9">
    <source>
        <dbReference type="PIRSR" id="PIRSR617736-2"/>
    </source>
</evidence>
<dbReference type="SUPFAM" id="SSF51445">
    <property type="entry name" value="(Trans)glycosidases"/>
    <property type="match status" value="1"/>
</dbReference>
<organism evidence="12 13">
    <name type="scientific">Hungatella hathewayi</name>
    <dbReference type="NCBI Taxonomy" id="154046"/>
    <lineage>
        <taxon>Bacteria</taxon>
        <taxon>Bacillati</taxon>
        <taxon>Bacillota</taxon>
        <taxon>Clostridia</taxon>
        <taxon>Lachnospirales</taxon>
        <taxon>Lachnospiraceae</taxon>
        <taxon>Hungatella</taxon>
    </lineage>
</organism>
<dbReference type="EC" id="3.2.1.21" evidence="2 11"/>
<evidence type="ECO:0000313" key="13">
    <source>
        <dbReference type="Proteomes" id="UP001055091"/>
    </source>
</evidence>
<evidence type="ECO:0000256" key="10">
    <source>
        <dbReference type="PROSITE-ProRule" id="PRU10055"/>
    </source>
</evidence>
<dbReference type="GO" id="GO:0030245">
    <property type="term" value="P:cellulose catabolic process"/>
    <property type="evidence" value="ECO:0007669"/>
    <property type="project" value="UniProtKB-KW"/>
</dbReference>